<dbReference type="InterPro" id="IPR025870">
    <property type="entry name" value="Glyoxalase-like_dom"/>
</dbReference>
<evidence type="ECO:0000259" key="2">
    <source>
        <dbReference type="Pfam" id="PF13468"/>
    </source>
</evidence>
<dbReference type="OrthoDB" id="8451710at2"/>
<evidence type="ECO:0000313" key="4">
    <source>
        <dbReference type="Proteomes" id="UP000185192"/>
    </source>
</evidence>
<name>A0A1N6CRP2_9SPHN</name>
<dbReference type="PANTHER" id="PTHR40265:SF1">
    <property type="entry name" value="GLYOXALASE-LIKE DOMAIN-CONTAINING PROTEIN"/>
    <property type="match status" value="1"/>
</dbReference>
<dbReference type="RefSeq" id="WP_084192473.1">
    <property type="nucleotide sequence ID" value="NZ_FSQW01000001.1"/>
</dbReference>
<dbReference type="Proteomes" id="UP000185192">
    <property type="component" value="Unassembled WGS sequence"/>
</dbReference>
<dbReference type="EMBL" id="FSQW01000001">
    <property type="protein sequence ID" value="SIN61147.1"/>
    <property type="molecule type" value="Genomic_DNA"/>
</dbReference>
<sequence>MHQIILRFLLSGLVAATLLADRVEAQSPGTGTMADHPVDHILLAVPDLASGSADLGEMLSVEPTPGGEHPDLGTANSLVGLGEGIYLEIIGPASRDNRGGFAERLAKLTHPELIGFAVQTRNIEAVREAAKAAGMTTGEIRAGSRKTPDGTMLQWRTMSVIDPAHDFLVPFFIDWGGTPHPSATSVGGPQLISWEVGHPAPEDLQKIYDALGIGITIVTAPKPFLRAQIKAADRTVILFGTGGQ</sequence>
<reference evidence="4" key="1">
    <citation type="submission" date="2016-11" db="EMBL/GenBank/DDBJ databases">
        <authorList>
            <person name="Varghese N."/>
            <person name="Submissions S."/>
        </authorList>
    </citation>
    <scope>NUCLEOTIDE SEQUENCE [LARGE SCALE GENOMIC DNA]</scope>
    <source>
        <strain evidence="4">DSM 22363</strain>
    </source>
</reference>
<evidence type="ECO:0000256" key="1">
    <source>
        <dbReference type="SAM" id="SignalP"/>
    </source>
</evidence>
<organism evidence="3 4">
    <name type="scientific">Parasphingorhabdus marina DSM 22363</name>
    <dbReference type="NCBI Taxonomy" id="1123272"/>
    <lineage>
        <taxon>Bacteria</taxon>
        <taxon>Pseudomonadati</taxon>
        <taxon>Pseudomonadota</taxon>
        <taxon>Alphaproteobacteria</taxon>
        <taxon>Sphingomonadales</taxon>
        <taxon>Sphingomonadaceae</taxon>
        <taxon>Parasphingorhabdus</taxon>
    </lineage>
</organism>
<dbReference type="AlphaFoldDB" id="A0A1N6CRP2"/>
<dbReference type="InterPro" id="IPR029068">
    <property type="entry name" value="Glyas_Bleomycin-R_OHBP_Dase"/>
</dbReference>
<dbReference type="Gene3D" id="3.10.180.10">
    <property type="entry name" value="2,3-Dihydroxybiphenyl 1,2-Dioxygenase, domain 1"/>
    <property type="match status" value="1"/>
</dbReference>
<keyword evidence="1" id="KW-0732">Signal</keyword>
<feature type="domain" description="Glyoxalase-like" evidence="2">
    <location>
        <begin position="38"/>
        <end position="211"/>
    </location>
</feature>
<dbReference type="PANTHER" id="PTHR40265">
    <property type="entry name" value="BLL2707 PROTEIN"/>
    <property type="match status" value="1"/>
</dbReference>
<dbReference type="Pfam" id="PF13468">
    <property type="entry name" value="Glyoxalase_3"/>
    <property type="match status" value="1"/>
</dbReference>
<accession>A0A1N6CRP2</accession>
<dbReference type="SUPFAM" id="SSF54593">
    <property type="entry name" value="Glyoxalase/Bleomycin resistance protein/Dihydroxybiphenyl dioxygenase"/>
    <property type="match status" value="1"/>
</dbReference>
<dbReference type="STRING" id="1123272.SAMN02745824_0821"/>
<evidence type="ECO:0000313" key="3">
    <source>
        <dbReference type="EMBL" id="SIN61147.1"/>
    </source>
</evidence>
<keyword evidence="4" id="KW-1185">Reference proteome</keyword>
<feature type="signal peptide" evidence="1">
    <location>
        <begin position="1"/>
        <end position="20"/>
    </location>
</feature>
<feature type="chain" id="PRO_5013156228" evidence="1">
    <location>
        <begin position="21"/>
        <end position="244"/>
    </location>
</feature>
<proteinExistence type="predicted"/>
<gene>
    <name evidence="3" type="ORF">SAMN02745824_0821</name>
</gene>
<protein>
    <submittedName>
        <fullName evidence="3">Glyoxalase-like domain-containing protein</fullName>
    </submittedName>
</protein>